<feature type="binding site" evidence="13">
    <location>
        <position position="328"/>
    </location>
    <ligand>
        <name>UDP-N-acetyl-alpha-D-glucosamine</name>
        <dbReference type="ChEBI" id="CHEBI:57705"/>
    </ligand>
</feature>
<dbReference type="NCBIfam" id="NF006873">
    <property type="entry name" value="PRK09369.1"/>
    <property type="match status" value="1"/>
</dbReference>
<dbReference type="RefSeq" id="WP_053952026.1">
    <property type="nucleotide sequence ID" value="NZ_CP010552.1"/>
</dbReference>
<dbReference type="GO" id="GO:0009252">
    <property type="term" value="P:peptidoglycan biosynthetic process"/>
    <property type="evidence" value="ECO:0007669"/>
    <property type="project" value="UniProtKB-UniRule"/>
</dbReference>
<feature type="binding site" evidence="13">
    <location>
        <position position="93"/>
    </location>
    <ligand>
        <name>UDP-N-acetyl-alpha-D-glucosamine</name>
        <dbReference type="ChEBI" id="CHEBI:57705"/>
    </ligand>
</feature>
<dbReference type="KEGG" id="tho:SP60_07430"/>
<evidence type="ECO:0000256" key="7">
    <source>
        <dbReference type="ARBA" id="ARBA00022984"/>
    </source>
</evidence>
<comment type="function">
    <text evidence="13">Cell wall formation. Adds enolpyruvyl to UDP-N-acetylglucosamine.</text>
</comment>
<comment type="catalytic activity">
    <reaction evidence="12 13">
        <text>phosphoenolpyruvate + UDP-N-acetyl-alpha-D-glucosamine = UDP-N-acetyl-3-O-(1-carboxyvinyl)-alpha-D-glucosamine + phosphate</text>
        <dbReference type="Rhea" id="RHEA:18681"/>
        <dbReference type="ChEBI" id="CHEBI:43474"/>
        <dbReference type="ChEBI" id="CHEBI:57705"/>
        <dbReference type="ChEBI" id="CHEBI:58702"/>
        <dbReference type="ChEBI" id="CHEBI:68483"/>
        <dbReference type="EC" id="2.5.1.7"/>
    </reaction>
</comment>
<accession>A0A0M4PLI1</accession>
<dbReference type="NCBIfam" id="TIGR01072">
    <property type="entry name" value="murA"/>
    <property type="match status" value="1"/>
</dbReference>
<dbReference type="InterPro" id="IPR013792">
    <property type="entry name" value="RNA3'P_cycl/enolpyr_Trfase_a/b"/>
</dbReference>
<comment type="subcellular location">
    <subcellularLocation>
        <location evidence="1 13">Cytoplasm</location>
    </subcellularLocation>
</comment>
<evidence type="ECO:0000313" key="16">
    <source>
        <dbReference type="Proteomes" id="UP000058020"/>
    </source>
</evidence>
<evidence type="ECO:0000256" key="8">
    <source>
        <dbReference type="ARBA" id="ARBA00023306"/>
    </source>
</evidence>
<evidence type="ECO:0000256" key="12">
    <source>
        <dbReference type="ARBA" id="ARBA00047527"/>
    </source>
</evidence>
<dbReference type="AlphaFoldDB" id="A0A0M4PLI1"/>
<dbReference type="Gene3D" id="3.65.10.10">
    <property type="entry name" value="Enolpyruvate transferase domain"/>
    <property type="match status" value="2"/>
</dbReference>
<dbReference type="GO" id="GO:0005737">
    <property type="term" value="C:cytoplasm"/>
    <property type="evidence" value="ECO:0007669"/>
    <property type="project" value="UniProtKB-SubCell"/>
</dbReference>
<dbReference type="Pfam" id="PF00275">
    <property type="entry name" value="EPSP_synthase"/>
    <property type="match status" value="1"/>
</dbReference>
<evidence type="ECO:0000256" key="3">
    <source>
        <dbReference type="ARBA" id="ARBA00022490"/>
    </source>
</evidence>
<dbReference type="HAMAP" id="MF_00111">
    <property type="entry name" value="MurA"/>
    <property type="match status" value="1"/>
</dbReference>
<feature type="binding site" evidence="13">
    <location>
        <begin position="22"/>
        <end position="23"/>
    </location>
    <ligand>
        <name>phosphoenolpyruvate</name>
        <dbReference type="ChEBI" id="CHEBI:58702"/>
    </ligand>
</feature>
<comment type="caution">
    <text evidence="13">Lacks conserved residue(s) required for the propagation of feature annotation.</text>
</comment>
<reference evidence="15 16" key="1">
    <citation type="journal article" date="2015" name="Genome Announc.">
        <title>Genome Sequence of 'Candidatus Thioglobus autotrophica' Strain EF1, a Chemoautotroph from the SUP05 Clade of Marine Gammaproteobacteria.</title>
        <authorList>
            <person name="Shah V."/>
            <person name="Morris R.M."/>
        </authorList>
    </citation>
    <scope>NUCLEOTIDE SEQUENCE [LARGE SCALE GENOMIC DNA]</scope>
    <source>
        <strain evidence="15 16">EF1</strain>
    </source>
</reference>
<protein>
    <recommendedName>
        <fullName evidence="13">UDP-N-acetylglucosamine 1-carboxyvinyltransferase</fullName>
        <ecNumber evidence="13">2.5.1.7</ecNumber>
    </recommendedName>
    <alternativeName>
        <fullName evidence="13">Enoylpyruvate transferase</fullName>
    </alternativeName>
    <alternativeName>
        <fullName evidence="13">UDP-N-acetylglucosamine enolpyruvyl transferase</fullName>
        <shortName evidence="13">EPT</shortName>
    </alternativeName>
</protein>
<keyword evidence="5 13" id="KW-0808">Transferase</keyword>
<organism evidence="15 16">
    <name type="scientific">Candidatus Thioglobus autotrophicus</name>
    <dbReference type="NCBI Taxonomy" id="1705394"/>
    <lineage>
        <taxon>Bacteria</taxon>
        <taxon>Pseudomonadati</taxon>
        <taxon>Pseudomonadota</taxon>
        <taxon>Gammaproteobacteria</taxon>
        <taxon>Candidatus Pseudothioglobaceae</taxon>
        <taxon>Candidatus Thioglobus</taxon>
    </lineage>
</organism>
<dbReference type="OrthoDB" id="9803760at2"/>
<feature type="modified residue" description="2-(S-cysteinyl)pyruvic acid O-phosphothioketal" evidence="13">
    <location>
        <position position="117"/>
    </location>
</feature>
<feature type="domain" description="Enolpyruvate transferase" evidence="14">
    <location>
        <begin position="7"/>
        <end position="407"/>
    </location>
</feature>
<evidence type="ECO:0000256" key="5">
    <source>
        <dbReference type="ARBA" id="ARBA00022679"/>
    </source>
</evidence>
<dbReference type="CDD" id="cd01555">
    <property type="entry name" value="UdpNAET"/>
    <property type="match status" value="1"/>
</dbReference>
<dbReference type="GO" id="GO:0008760">
    <property type="term" value="F:UDP-N-acetylglucosamine 1-carboxyvinyltransferase activity"/>
    <property type="evidence" value="ECO:0007669"/>
    <property type="project" value="UniProtKB-UniRule"/>
</dbReference>
<proteinExistence type="inferred from homology"/>
<dbReference type="UniPathway" id="UPA00219"/>
<evidence type="ECO:0000256" key="2">
    <source>
        <dbReference type="ARBA" id="ARBA00004752"/>
    </source>
</evidence>
<comment type="similarity">
    <text evidence="11 13">Belongs to the EPSP synthase family. MurA subfamily.</text>
</comment>
<dbReference type="PANTHER" id="PTHR43783">
    <property type="entry name" value="UDP-N-ACETYLGLUCOSAMINE 1-CARBOXYVINYLTRANSFERASE"/>
    <property type="match status" value="1"/>
</dbReference>
<dbReference type="InterPro" id="IPR001986">
    <property type="entry name" value="Enolpyruvate_Tfrase_dom"/>
</dbReference>
<evidence type="ECO:0000256" key="13">
    <source>
        <dbReference type="HAMAP-Rule" id="MF_00111"/>
    </source>
</evidence>
<name>A0A0M4PLI1_9GAMM</name>
<evidence type="ECO:0000256" key="1">
    <source>
        <dbReference type="ARBA" id="ARBA00004496"/>
    </source>
</evidence>
<keyword evidence="3 13" id="KW-0963">Cytoplasm</keyword>
<dbReference type="GO" id="GO:0019277">
    <property type="term" value="P:UDP-N-acetylgalactosamine biosynthetic process"/>
    <property type="evidence" value="ECO:0007669"/>
    <property type="project" value="InterPro"/>
</dbReference>
<feature type="binding site" evidence="13">
    <location>
        <position position="306"/>
    </location>
    <ligand>
        <name>UDP-N-acetyl-alpha-D-glucosamine</name>
        <dbReference type="ChEBI" id="CHEBI:57705"/>
    </ligand>
</feature>
<dbReference type="PANTHER" id="PTHR43783:SF1">
    <property type="entry name" value="UDP-N-ACETYLGLUCOSAMINE 1-CARBOXYVINYLTRANSFERASE"/>
    <property type="match status" value="1"/>
</dbReference>
<dbReference type="GO" id="GO:0071555">
    <property type="term" value="P:cell wall organization"/>
    <property type="evidence" value="ECO:0007669"/>
    <property type="project" value="UniProtKB-KW"/>
</dbReference>
<dbReference type="InterPro" id="IPR050068">
    <property type="entry name" value="MurA_subfamily"/>
</dbReference>
<keyword evidence="8 13" id="KW-0131">Cell cycle</keyword>
<keyword evidence="16" id="KW-1185">Reference proteome</keyword>
<keyword evidence="7 13" id="KW-0573">Peptidoglycan synthesis</keyword>
<keyword evidence="10 13" id="KW-0670">Pyruvate</keyword>
<dbReference type="GO" id="GO:0051301">
    <property type="term" value="P:cell division"/>
    <property type="evidence" value="ECO:0007669"/>
    <property type="project" value="UniProtKB-KW"/>
</dbReference>
<gene>
    <name evidence="13" type="primary">murA</name>
    <name evidence="15" type="ORF">SP60_07430</name>
</gene>
<keyword evidence="6 13" id="KW-0133">Cell shape</keyword>
<dbReference type="InterPro" id="IPR005750">
    <property type="entry name" value="UDP_GlcNAc_COvinyl_MurA"/>
</dbReference>
<evidence type="ECO:0000256" key="11">
    <source>
        <dbReference type="ARBA" id="ARBA00038367"/>
    </source>
</evidence>
<sequence length="419" mass="44416">MYKLVIKGGTPLNGTVKIAGSKNAALPILFASILADGPLTLTNTPHLSDVSTTLRLLMDMGGEFILESDNSLHINASKLTKLMGEYDLVKTMRASILALGPMLAKYKEAKISLPGGCAIGTRPVNLHLKALESLGAKITVEGGYIYATTDQLIGADIHFEQVSVTATENILMAATLAQGTTTVHNAAQEPEIVDLVNCLISMGAKISGAGTSVITIQGVSNLSGTSHSVCPDRIEAGTYLIAGAITGGKITLKNARHQSMQAIISKLQEAGATIDYDDQSITLDMKGKRPKAVNVKTSAYPNFPTDMQAQFCALNSIADGQSAITETIFENRFMHIPELSRMGAKLTLEGNTVICKGVKSLTGANLMATDLRASASLVLAGLAATGITTIERVYHLDRGYETIEEKLKLLGAQIERIQD</sequence>
<dbReference type="Proteomes" id="UP000058020">
    <property type="component" value="Chromosome"/>
</dbReference>
<dbReference type="PATRIC" id="fig|1705394.5.peg.1483"/>
<evidence type="ECO:0000259" key="14">
    <source>
        <dbReference type="Pfam" id="PF00275"/>
    </source>
</evidence>
<dbReference type="STRING" id="1705394.SP60_07430"/>
<keyword evidence="9 13" id="KW-0961">Cell wall biogenesis/degradation</keyword>
<evidence type="ECO:0000256" key="10">
    <source>
        <dbReference type="ARBA" id="ARBA00023317"/>
    </source>
</evidence>
<evidence type="ECO:0000313" key="15">
    <source>
        <dbReference type="EMBL" id="ALE53037.1"/>
    </source>
</evidence>
<evidence type="ECO:0000256" key="9">
    <source>
        <dbReference type="ARBA" id="ARBA00023316"/>
    </source>
</evidence>
<evidence type="ECO:0000256" key="6">
    <source>
        <dbReference type="ARBA" id="ARBA00022960"/>
    </source>
</evidence>
<evidence type="ECO:0000256" key="4">
    <source>
        <dbReference type="ARBA" id="ARBA00022618"/>
    </source>
</evidence>
<feature type="active site" description="Proton donor" evidence="13">
    <location>
        <position position="117"/>
    </location>
</feature>
<dbReference type="FunFam" id="3.65.10.10:FF:000002">
    <property type="entry name" value="UDP-N-acetylglucosamine 1-carboxyvinyltransferase"/>
    <property type="match status" value="1"/>
</dbReference>
<dbReference type="EC" id="2.5.1.7" evidence="13"/>
<dbReference type="GO" id="GO:0008360">
    <property type="term" value="P:regulation of cell shape"/>
    <property type="evidence" value="ECO:0007669"/>
    <property type="project" value="UniProtKB-KW"/>
</dbReference>
<comment type="pathway">
    <text evidence="2 13">Cell wall biogenesis; peptidoglycan biosynthesis.</text>
</comment>
<dbReference type="EMBL" id="CP010552">
    <property type="protein sequence ID" value="ALE53037.1"/>
    <property type="molecule type" value="Genomic_DNA"/>
</dbReference>
<dbReference type="SUPFAM" id="SSF55205">
    <property type="entry name" value="EPT/RTPC-like"/>
    <property type="match status" value="1"/>
</dbReference>
<dbReference type="InterPro" id="IPR036968">
    <property type="entry name" value="Enolpyruvate_Tfrase_sf"/>
</dbReference>
<keyword evidence="4 13" id="KW-0132">Cell division</keyword>